<accession>A0A3Q2P1G5</accession>
<dbReference type="Proteomes" id="UP000265000">
    <property type="component" value="Unplaced"/>
</dbReference>
<evidence type="ECO:0000313" key="1">
    <source>
        <dbReference type="Ensembl" id="ENSFHEP00000005737.1"/>
    </source>
</evidence>
<dbReference type="InterPro" id="IPR036412">
    <property type="entry name" value="HAD-like_sf"/>
</dbReference>
<dbReference type="Pfam" id="PF13344">
    <property type="entry name" value="Hydrolase_6"/>
    <property type="match status" value="1"/>
</dbReference>
<dbReference type="Gene3D" id="3.40.50.1000">
    <property type="entry name" value="HAD superfamily/HAD-like"/>
    <property type="match status" value="1"/>
</dbReference>
<organism evidence="1 2">
    <name type="scientific">Fundulus heteroclitus</name>
    <name type="common">Killifish</name>
    <name type="synonym">Mummichog</name>
    <dbReference type="NCBI Taxonomy" id="8078"/>
    <lineage>
        <taxon>Eukaryota</taxon>
        <taxon>Metazoa</taxon>
        <taxon>Chordata</taxon>
        <taxon>Craniata</taxon>
        <taxon>Vertebrata</taxon>
        <taxon>Euteleostomi</taxon>
        <taxon>Actinopterygii</taxon>
        <taxon>Neopterygii</taxon>
        <taxon>Teleostei</taxon>
        <taxon>Neoteleostei</taxon>
        <taxon>Acanthomorphata</taxon>
        <taxon>Ovalentaria</taxon>
        <taxon>Atherinomorphae</taxon>
        <taxon>Cyprinodontiformes</taxon>
        <taxon>Fundulidae</taxon>
        <taxon>Fundulus</taxon>
    </lineage>
</organism>
<keyword evidence="2" id="KW-1185">Reference proteome</keyword>
<evidence type="ECO:0008006" key="3">
    <source>
        <dbReference type="Google" id="ProtNLM"/>
    </source>
</evidence>
<dbReference type="InterPro" id="IPR023214">
    <property type="entry name" value="HAD_sf"/>
</dbReference>
<dbReference type="SUPFAM" id="SSF56784">
    <property type="entry name" value="HAD-like"/>
    <property type="match status" value="1"/>
</dbReference>
<reference evidence="1" key="1">
    <citation type="submission" date="2025-08" db="UniProtKB">
        <authorList>
            <consortium name="Ensembl"/>
        </authorList>
    </citation>
    <scope>IDENTIFICATION</scope>
</reference>
<dbReference type="InterPro" id="IPR006357">
    <property type="entry name" value="HAD-SF_hydro_IIA"/>
</dbReference>
<reference evidence="1" key="2">
    <citation type="submission" date="2025-09" db="UniProtKB">
        <authorList>
            <consortium name="Ensembl"/>
        </authorList>
    </citation>
    <scope>IDENTIFICATION</scope>
</reference>
<proteinExistence type="predicted"/>
<sequence>MNRPIIIKVLPGVLFDVDGVLLRGGSVIPAAQRALGKLVDRNNRFRFPVVFVTNAGSCLRQHKAQQLSHLLGLQVEGAGFPRDAAAAAAV</sequence>
<dbReference type="AlphaFoldDB" id="A0A3Q2P1G5"/>
<name>A0A3Q2P1G5_FUNHE</name>
<evidence type="ECO:0000313" key="2">
    <source>
        <dbReference type="Proteomes" id="UP000265000"/>
    </source>
</evidence>
<dbReference type="GeneTree" id="ENSGT00390000018051"/>
<dbReference type="STRING" id="8078.ENSFHEP00000005737"/>
<dbReference type="Ensembl" id="ENSFHET00000006674.1">
    <property type="protein sequence ID" value="ENSFHEP00000005737.1"/>
    <property type="gene ID" value="ENSFHEG00000006722.1"/>
</dbReference>
<protein>
    <recommendedName>
        <fullName evidence="3">Haloacid dehalogenase like hydrolase domain containing 5</fullName>
    </recommendedName>
</protein>